<evidence type="ECO:0000313" key="2">
    <source>
        <dbReference type="EMBL" id="MDQ9093783.1"/>
    </source>
</evidence>
<keyword evidence="3" id="KW-1185">Reference proteome</keyword>
<feature type="signal peptide" evidence="1">
    <location>
        <begin position="1"/>
        <end position="18"/>
    </location>
</feature>
<sequence length="310" mass="34641">MRKLLIPCIILSTFLNVACSKTTAHLEGETKEYSSEQMIKGEFKPLNPPKGRLAVVIDGNSPDPDDIGATPVMLALLQNTGLSSRLVHLSHSCDLDPFRNKARYQIDAENEMRRQNKLDELSRRGIDLFGPFNNLRRFYNCRADQVGATQDLVDAINTSSIDNPLWIIEAGEPDLIGYALEAAEKSKIQHVHVVSHHPANDNSGDFFTWQQILDFGVKEHQIGDQNVGLQGPIADWDWAKKHSDSGIAFIWEMMAYAEKDGVVPFQTNKFDCSDAGMIYWWITGADNGGNKQSTPKEIKDVLLLNTVNKS</sequence>
<protein>
    <submittedName>
        <fullName evidence="2">Uncharacterized protein</fullName>
    </submittedName>
</protein>
<dbReference type="RefSeq" id="WP_309039703.1">
    <property type="nucleotide sequence ID" value="NZ_JAVIFY010000020.1"/>
</dbReference>
<gene>
    <name evidence="2" type="ORF">RC083_19605</name>
</gene>
<proteinExistence type="predicted"/>
<accession>A0ABU1BH27</accession>
<organism evidence="2 3">
    <name type="scientific">Pseudoalteromonas haloplanktis</name>
    <name type="common">Alteromonas haloplanktis</name>
    <dbReference type="NCBI Taxonomy" id="228"/>
    <lineage>
        <taxon>Bacteria</taxon>
        <taxon>Pseudomonadati</taxon>
        <taxon>Pseudomonadota</taxon>
        <taxon>Gammaproteobacteria</taxon>
        <taxon>Alteromonadales</taxon>
        <taxon>Pseudoalteromonadaceae</taxon>
        <taxon>Pseudoalteromonas</taxon>
    </lineage>
</organism>
<evidence type="ECO:0000256" key="1">
    <source>
        <dbReference type="SAM" id="SignalP"/>
    </source>
</evidence>
<keyword evidence="1" id="KW-0732">Signal</keyword>
<feature type="chain" id="PRO_5046431872" evidence="1">
    <location>
        <begin position="19"/>
        <end position="310"/>
    </location>
</feature>
<dbReference type="Proteomes" id="UP001226574">
    <property type="component" value="Unassembled WGS sequence"/>
</dbReference>
<comment type="caution">
    <text evidence="2">The sequence shown here is derived from an EMBL/GenBank/DDBJ whole genome shotgun (WGS) entry which is preliminary data.</text>
</comment>
<reference evidence="2 3" key="1">
    <citation type="submission" date="2023-08" db="EMBL/GenBank/DDBJ databases">
        <title>Pseudoalteromonas haloplanktis LL1 genome.</title>
        <authorList>
            <person name="Wu S."/>
        </authorList>
    </citation>
    <scope>NUCLEOTIDE SEQUENCE [LARGE SCALE GENOMIC DNA]</scope>
    <source>
        <strain evidence="2 3">LL1</strain>
    </source>
</reference>
<name>A0ABU1BH27_PSEHA</name>
<evidence type="ECO:0000313" key="3">
    <source>
        <dbReference type="Proteomes" id="UP001226574"/>
    </source>
</evidence>
<dbReference type="EMBL" id="JAVIFY010000020">
    <property type="protein sequence ID" value="MDQ9093783.1"/>
    <property type="molecule type" value="Genomic_DNA"/>
</dbReference>